<reference evidence="2" key="2">
    <citation type="submission" date="2020-10" db="EMBL/GenBank/DDBJ databases">
        <authorList>
            <consortium name="NCBI Pathogen Detection Project"/>
        </authorList>
    </citation>
    <scope>NUCLEOTIDE SEQUENCE</scope>
    <source>
        <strain evidence="2">CAVp300</strain>
    </source>
</reference>
<feature type="region of interest" description="Disordered" evidence="1">
    <location>
        <begin position="132"/>
        <end position="159"/>
    </location>
</feature>
<dbReference type="EMBL" id="DACSUM010000055">
    <property type="protein sequence ID" value="HAT3584366.1"/>
    <property type="molecule type" value="Genomic_DNA"/>
</dbReference>
<accession>A0A9P3WIQ1</accession>
<evidence type="ECO:0000313" key="2">
    <source>
        <dbReference type="EMBL" id="HAT3584366.1"/>
    </source>
</evidence>
<dbReference type="RefSeq" id="WP_047371484.1">
    <property type="nucleotide sequence ID" value="NZ_CABMNU010000005.1"/>
</dbReference>
<reference evidence="2" key="1">
    <citation type="journal article" date="2018" name="Genome Biol.">
        <title>SKESA: strategic k-mer extension for scrupulous assemblies.</title>
        <authorList>
            <person name="Souvorov A."/>
            <person name="Agarwala R."/>
            <person name="Lipman D.J."/>
        </authorList>
    </citation>
    <scope>NUCLEOTIDE SEQUENCE</scope>
    <source>
        <strain evidence="2">CAVp300</strain>
    </source>
</reference>
<sequence length="159" mass="18415">MAAPKGNRFWEARSSHGRNPKFESPEALWSACCEYFEWVEKNPLWEMKAFAYQGEVTQEPIAKMRAMTITGLLLFLDITKPTWALYKAREDFNYVTTRAEETIYDQKFSGAAADLLNANIIARDLGLKEQSQVEDVTPDKGDRDKRRSRIKELFNRGRN</sequence>
<evidence type="ECO:0000256" key="1">
    <source>
        <dbReference type="SAM" id="MobiDB-lite"/>
    </source>
</evidence>
<dbReference type="Pfam" id="PF16677">
    <property type="entry name" value="GP3_package"/>
    <property type="match status" value="1"/>
</dbReference>
<feature type="region of interest" description="Disordered" evidence="1">
    <location>
        <begin position="1"/>
        <end position="21"/>
    </location>
</feature>
<dbReference type="InterPro" id="IPR032066">
    <property type="entry name" value="GP3_package"/>
</dbReference>
<evidence type="ECO:0000313" key="3">
    <source>
        <dbReference type="Proteomes" id="UP000867740"/>
    </source>
</evidence>
<dbReference type="Proteomes" id="UP000867740">
    <property type="component" value="Unassembled WGS sequence"/>
</dbReference>
<dbReference type="Gene3D" id="1.10.132.80">
    <property type="match status" value="1"/>
</dbReference>
<dbReference type="AlphaFoldDB" id="A0A9P3WIQ1"/>
<proteinExistence type="predicted"/>
<name>A0A9P3WIQ1_KLUIN</name>
<protein>
    <submittedName>
        <fullName evidence="2">DNA-packaging protein</fullName>
    </submittedName>
</protein>
<feature type="compositionally biased region" description="Basic and acidic residues" evidence="1">
    <location>
        <begin position="137"/>
        <end position="159"/>
    </location>
</feature>
<organism evidence="2 3">
    <name type="scientific">Kluyvera intermedia</name>
    <name type="common">Enterobacter intermedius</name>
    <dbReference type="NCBI Taxonomy" id="61648"/>
    <lineage>
        <taxon>Bacteria</taxon>
        <taxon>Pseudomonadati</taxon>
        <taxon>Pseudomonadota</taxon>
        <taxon>Gammaproteobacteria</taxon>
        <taxon>Enterobacterales</taxon>
        <taxon>Enterobacteriaceae</taxon>
        <taxon>Kluyvera</taxon>
    </lineage>
</organism>
<gene>
    <name evidence="2" type="ORF">I8531_004745</name>
</gene>
<comment type="caution">
    <text evidence="2">The sequence shown here is derived from an EMBL/GenBank/DDBJ whole genome shotgun (WGS) entry which is preliminary data.</text>
</comment>
<feature type="compositionally biased region" description="Basic and acidic residues" evidence="1">
    <location>
        <begin position="8"/>
        <end position="21"/>
    </location>
</feature>